<dbReference type="AlphaFoldDB" id="A0A4R3K1W0"/>
<keyword evidence="1" id="KW-0732">Signal</keyword>
<dbReference type="RefSeq" id="WP_132551535.1">
    <property type="nucleotide sequence ID" value="NZ_SMAA01000026.1"/>
</dbReference>
<reference evidence="2 3" key="1">
    <citation type="submission" date="2019-03" db="EMBL/GenBank/DDBJ databases">
        <title>Genomic Encyclopedia of Type Strains, Phase IV (KMG-IV): sequencing the most valuable type-strain genomes for metagenomic binning, comparative biology and taxonomic classification.</title>
        <authorList>
            <person name="Goeker M."/>
        </authorList>
    </citation>
    <scope>NUCLEOTIDE SEQUENCE [LARGE SCALE GENOMIC DNA]</scope>
    <source>
        <strain evidence="2 3">DSM 20467</strain>
    </source>
</reference>
<name>A0A4R3K1W0_9FIRM</name>
<keyword evidence="3" id="KW-1185">Reference proteome</keyword>
<feature type="signal peptide" evidence="1">
    <location>
        <begin position="1"/>
        <end position="25"/>
    </location>
</feature>
<dbReference type="Proteomes" id="UP000295188">
    <property type="component" value="Unassembled WGS sequence"/>
</dbReference>
<evidence type="ECO:0000313" key="3">
    <source>
        <dbReference type="Proteomes" id="UP000295188"/>
    </source>
</evidence>
<evidence type="ECO:0000256" key="1">
    <source>
        <dbReference type="SAM" id="SignalP"/>
    </source>
</evidence>
<accession>A0A4R3K1W0</accession>
<sequence>MKGKKLLLSLTAALAISAMSLTAFAATSEPNSIKDSSAVSSLSTDQGSNFCGGYGRFSDNDNGNYNCWN</sequence>
<evidence type="ECO:0000313" key="2">
    <source>
        <dbReference type="EMBL" id="TCS75950.1"/>
    </source>
</evidence>
<feature type="chain" id="PRO_5020678724" evidence="1">
    <location>
        <begin position="26"/>
        <end position="69"/>
    </location>
</feature>
<organism evidence="2 3">
    <name type="scientific">Pectinatus cerevisiiphilus</name>
    <dbReference type="NCBI Taxonomy" id="86956"/>
    <lineage>
        <taxon>Bacteria</taxon>
        <taxon>Bacillati</taxon>
        <taxon>Bacillota</taxon>
        <taxon>Negativicutes</taxon>
        <taxon>Selenomonadales</taxon>
        <taxon>Selenomonadaceae</taxon>
        <taxon>Pectinatus</taxon>
    </lineage>
</organism>
<dbReference type="EMBL" id="SMAA01000026">
    <property type="protein sequence ID" value="TCS75950.1"/>
    <property type="molecule type" value="Genomic_DNA"/>
</dbReference>
<proteinExistence type="predicted"/>
<comment type="caution">
    <text evidence="2">The sequence shown here is derived from an EMBL/GenBank/DDBJ whole genome shotgun (WGS) entry which is preliminary data.</text>
</comment>
<gene>
    <name evidence="2" type="ORF">EDC37_12617</name>
</gene>
<protein>
    <submittedName>
        <fullName evidence="2">Uncharacterized protein</fullName>
    </submittedName>
</protein>